<dbReference type="Gene3D" id="3.40.50.300">
    <property type="entry name" value="P-loop containing nucleotide triphosphate hydrolases"/>
    <property type="match status" value="1"/>
</dbReference>
<dbReference type="InterPro" id="IPR057342">
    <property type="entry name" value="DEXDc_RapA"/>
</dbReference>
<dbReference type="EMBL" id="JXRP01000019">
    <property type="protein sequence ID" value="KIL44381.1"/>
    <property type="molecule type" value="Genomic_DNA"/>
</dbReference>
<keyword evidence="2" id="KW-0378">Hydrolase</keyword>
<proteinExistence type="predicted"/>
<dbReference type="InterPro" id="IPR038718">
    <property type="entry name" value="SNF2-like_sf"/>
</dbReference>
<keyword evidence="4" id="KW-0067">ATP-binding</keyword>
<dbReference type="AlphaFoldDB" id="A0A0C2VIR1"/>
<evidence type="ECO:0000256" key="2">
    <source>
        <dbReference type="ARBA" id="ARBA00022801"/>
    </source>
</evidence>
<organism evidence="7 8">
    <name type="scientific">Jeotgalibacillus soli</name>
    <dbReference type="NCBI Taxonomy" id="889306"/>
    <lineage>
        <taxon>Bacteria</taxon>
        <taxon>Bacillati</taxon>
        <taxon>Bacillota</taxon>
        <taxon>Bacilli</taxon>
        <taxon>Bacillales</taxon>
        <taxon>Caryophanaceae</taxon>
        <taxon>Jeotgalibacillus</taxon>
    </lineage>
</organism>
<protein>
    <recommendedName>
        <fullName evidence="9">ATP-dependent helicase</fullName>
    </recommendedName>
</protein>
<dbReference type="PANTHER" id="PTHR45766">
    <property type="entry name" value="DNA ANNEALING HELICASE AND ENDONUCLEASE ZRANB3 FAMILY MEMBER"/>
    <property type="match status" value="1"/>
</dbReference>
<dbReference type="SUPFAM" id="SSF52540">
    <property type="entry name" value="P-loop containing nucleoside triphosphate hydrolases"/>
    <property type="match status" value="2"/>
</dbReference>
<evidence type="ECO:0000259" key="5">
    <source>
        <dbReference type="PROSITE" id="PS51192"/>
    </source>
</evidence>
<evidence type="ECO:0000259" key="6">
    <source>
        <dbReference type="PROSITE" id="PS51194"/>
    </source>
</evidence>
<dbReference type="CDD" id="cd18793">
    <property type="entry name" value="SF2_C_SNF"/>
    <property type="match status" value="1"/>
</dbReference>
<evidence type="ECO:0000313" key="8">
    <source>
        <dbReference type="Proteomes" id="UP000031938"/>
    </source>
</evidence>
<evidence type="ECO:0000313" key="7">
    <source>
        <dbReference type="EMBL" id="KIL44381.1"/>
    </source>
</evidence>
<comment type="caution">
    <text evidence="7">The sequence shown here is derived from an EMBL/GenBank/DDBJ whole genome shotgun (WGS) entry which is preliminary data.</text>
</comment>
<evidence type="ECO:0000256" key="1">
    <source>
        <dbReference type="ARBA" id="ARBA00022741"/>
    </source>
</evidence>
<keyword evidence="8" id="KW-1185">Reference proteome</keyword>
<dbReference type="InterPro" id="IPR049730">
    <property type="entry name" value="SNF2/RAD54-like_C"/>
</dbReference>
<dbReference type="Proteomes" id="UP000031938">
    <property type="component" value="Unassembled WGS sequence"/>
</dbReference>
<dbReference type="InterPro" id="IPR014001">
    <property type="entry name" value="Helicase_ATP-bd"/>
</dbReference>
<dbReference type="SMART" id="SM00490">
    <property type="entry name" value="HELICc"/>
    <property type="match status" value="1"/>
</dbReference>
<dbReference type="GO" id="GO:0005524">
    <property type="term" value="F:ATP binding"/>
    <property type="evidence" value="ECO:0007669"/>
    <property type="project" value="UniProtKB-KW"/>
</dbReference>
<feature type="domain" description="Helicase C-terminal" evidence="6">
    <location>
        <begin position="351"/>
        <end position="511"/>
    </location>
</feature>
<dbReference type="SMART" id="SM00487">
    <property type="entry name" value="DEXDc"/>
    <property type="match status" value="1"/>
</dbReference>
<dbReference type="STRING" id="889306.KP78_33450"/>
<dbReference type="PATRIC" id="fig|889306.3.peg.3362"/>
<dbReference type="GO" id="GO:0004386">
    <property type="term" value="F:helicase activity"/>
    <property type="evidence" value="ECO:0007669"/>
    <property type="project" value="UniProtKB-KW"/>
</dbReference>
<feature type="domain" description="Helicase ATP-binding" evidence="5">
    <location>
        <begin position="71"/>
        <end position="225"/>
    </location>
</feature>
<name>A0A0C2VIR1_9BACL</name>
<dbReference type="PANTHER" id="PTHR45766:SF6">
    <property type="entry name" value="SWI_SNF-RELATED MATRIX-ASSOCIATED ACTIN-DEPENDENT REGULATOR OF CHROMATIN SUBFAMILY A-LIKE PROTEIN 1"/>
    <property type="match status" value="1"/>
</dbReference>
<reference evidence="7 8" key="1">
    <citation type="submission" date="2015-01" db="EMBL/GenBank/DDBJ databases">
        <title>Genome sequencing of Jeotgalibacillus soli.</title>
        <authorList>
            <person name="Goh K.M."/>
            <person name="Chan K.-G."/>
            <person name="Yaakop A.S."/>
            <person name="Ee R."/>
            <person name="Gan H.M."/>
            <person name="Chan C.S."/>
        </authorList>
    </citation>
    <scope>NUCLEOTIDE SEQUENCE [LARGE SCALE GENOMIC DNA]</scope>
    <source>
        <strain evidence="7 8">P9</strain>
    </source>
</reference>
<dbReference type="CDD" id="cd18011">
    <property type="entry name" value="DEXDc_RapA"/>
    <property type="match status" value="1"/>
</dbReference>
<dbReference type="Pfam" id="PF00271">
    <property type="entry name" value="Helicase_C"/>
    <property type="match status" value="1"/>
</dbReference>
<accession>A0A0C2VIR1</accession>
<keyword evidence="3" id="KW-0347">Helicase</keyword>
<sequence length="544" mass="63331">MAHSIFFQQSNWPLDFLQWVQSEERRFDRELLTNSILEKKKRTSLNAKSLHCLRELPHLNLHPHQMEAANKVIFELGGRALLADEVGLGKTIEAGVILKEYIYRGLVSSALILVPSSLAGQWQQELAKHFGLQSIIHKGKKEWRKAPIIIATIDLLKRPPLREEIEKHHYDLVIVDEAHKLTNPKTLNHQFIQSLSKTYCLFLTATPIQNRSEDLFHLATLLRPGLLGTQGEYKENCQSEEGKNRIIPLIDQFMIRTRRKETSIAWTKRTIHIDWIEQLPYERELYEAVERYYNDQRSSNQHAFSHITLLKQGCSSTIALLKALGRPENKEWSSSLGVNLDVTPDQLVTAKAKRILSFVQNTDEKVIVFTQYRATQLYLSWYLKQHNITSVPFRGGFKKGKKQWMTDLFKQKAQVLIATEAGSEGLNLQFCRYMIHADIPWNPMKLEQRIGRIHRIGQEKNVEVYYLLNRNSIEERIWAVLQEKVSLFQYIIGEHEDLLASTTKKELDRYLEDAFVYSRSEQEMRLKLQHLESFYHSTATKGEA</sequence>
<evidence type="ECO:0008006" key="9">
    <source>
        <dbReference type="Google" id="ProtNLM"/>
    </source>
</evidence>
<evidence type="ECO:0000256" key="4">
    <source>
        <dbReference type="ARBA" id="ARBA00022840"/>
    </source>
</evidence>
<dbReference type="RefSeq" id="WP_052474871.1">
    <property type="nucleotide sequence ID" value="NZ_JXRP01000019.1"/>
</dbReference>
<dbReference type="Gene3D" id="3.40.50.10810">
    <property type="entry name" value="Tandem AAA-ATPase domain"/>
    <property type="match status" value="1"/>
</dbReference>
<dbReference type="PROSITE" id="PS51192">
    <property type="entry name" value="HELICASE_ATP_BIND_1"/>
    <property type="match status" value="1"/>
</dbReference>
<gene>
    <name evidence="7" type="ORF">KP78_33450</name>
</gene>
<dbReference type="GO" id="GO:0016787">
    <property type="term" value="F:hydrolase activity"/>
    <property type="evidence" value="ECO:0007669"/>
    <property type="project" value="UniProtKB-KW"/>
</dbReference>
<evidence type="ECO:0000256" key="3">
    <source>
        <dbReference type="ARBA" id="ARBA00022806"/>
    </source>
</evidence>
<dbReference type="Pfam" id="PF00176">
    <property type="entry name" value="SNF2-rel_dom"/>
    <property type="match status" value="1"/>
</dbReference>
<keyword evidence="1" id="KW-0547">Nucleotide-binding</keyword>
<dbReference type="PROSITE" id="PS51194">
    <property type="entry name" value="HELICASE_CTER"/>
    <property type="match status" value="1"/>
</dbReference>
<dbReference type="InterPro" id="IPR027417">
    <property type="entry name" value="P-loop_NTPase"/>
</dbReference>
<dbReference type="InterPro" id="IPR001650">
    <property type="entry name" value="Helicase_C-like"/>
</dbReference>
<dbReference type="InterPro" id="IPR000330">
    <property type="entry name" value="SNF2_N"/>
</dbReference>
<dbReference type="OrthoDB" id="9814088at2"/>